<dbReference type="InterPro" id="IPR033985">
    <property type="entry name" value="SusD-like_N"/>
</dbReference>
<reference evidence="9 10" key="1">
    <citation type="submission" date="2019-09" db="EMBL/GenBank/DDBJ databases">
        <title>Butyricimonas paravirosa DSM 105722 (=214-4 = JCM 18677 = CCUG 65563).</title>
        <authorList>
            <person name="Le Roy T."/>
            <person name="Cani P.D."/>
        </authorList>
    </citation>
    <scope>NUCLEOTIDE SEQUENCE [LARGE SCALE GENOMIC DNA]</scope>
    <source>
        <strain evidence="9 10">DSM 105722</strain>
    </source>
</reference>
<evidence type="ECO:0000259" key="7">
    <source>
        <dbReference type="Pfam" id="PF07980"/>
    </source>
</evidence>
<accession>A0ABZ0FXU2</accession>
<evidence type="ECO:0000256" key="4">
    <source>
        <dbReference type="ARBA" id="ARBA00023136"/>
    </source>
</evidence>
<evidence type="ECO:0000256" key="1">
    <source>
        <dbReference type="ARBA" id="ARBA00004442"/>
    </source>
</evidence>
<evidence type="ECO:0000256" key="6">
    <source>
        <dbReference type="SAM" id="SignalP"/>
    </source>
</evidence>
<feature type="signal peptide" evidence="6">
    <location>
        <begin position="1"/>
        <end position="27"/>
    </location>
</feature>
<evidence type="ECO:0000313" key="9">
    <source>
        <dbReference type="EMBL" id="WOF13119.1"/>
    </source>
</evidence>
<dbReference type="PROSITE" id="PS51257">
    <property type="entry name" value="PROKAR_LIPOPROTEIN"/>
    <property type="match status" value="1"/>
</dbReference>
<feature type="chain" id="PRO_5047392195" evidence="6">
    <location>
        <begin position="28"/>
        <end position="476"/>
    </location>
</feature>
<dbReference type="SUPFAM" id="SSF48452">
    <property type="entry name" value="TPR-like"/>
    <property type="match status" value="1"/>
</dbReference>
<evidence type="ECO:0000259" key="8">
    <source>
        <dbReference type="Pfam" id="PF14322"/>
    </source>
</evidence>
<sequence length="476" mass="54638">MERVMRLKSCIGSLLLTLMLCSCNSWLDIDLINQSEESDLFSTERGFSEALAGVYCDIAASNMYGQTLSFGMLDIMSRIYDYSQIPNKMKIFRDYNYEDKDMKAYIYALWCSFYANIASLNNILEWSERNASVLSDERRDQVRGEALALRGMLHFDIYRLFAADIKLDKTSRILPYQTDFGVKTPPVYATGDYLDLVVRDLEDAIKYLENDPIMKITPYELGNGDGENKDQSDLYVARMNYYAAKALLARVYLNMGGEKVKEARRLAEEVIDCGKFALVDYERSLNTEEANKDLLFSDEHIFSLRGQNVKTDAEGVHKQITGSDGNLQMASGYQASLYASDLEDYRLNWYKGFYIIKYTSDNSKRFFPKMPMVRLSEMYLIAAEGWMKDDPDHAAELLQTLKQARTKQLVGKQAVTEEILLLEMRKEFVGEGQLFYVYKRLNHDIIGNTSEDAVKANNGVFVLPIPEEEIEYGHRN</sequence>
<dbReference type="InterPro" id="IPR011990">
    <property type="entry name" value="TPR-like_helical_dom_sf"/>
</dbReference>
<dbReference type="Gene3D" id="2.20.20.130">
    <property type="match status" value="1"/>
</dbReference>
<evidence type="ECO:0000256" key="3">
    <source>
        <dbReference type="ARBA" id="ARBA00022729"/>
    </source>
</evidence>
<evidence type="ECO:0000256" key="2">
    <source>
        <dbReference type="ARBA" id="ARBA00006275"/>
    </source>
</evidence>
<feature type="domain" description="SusD-like N-terminal" evidence="8">
    <location>
        <begin position="37"/>
        <end position="208"/>
    </location>
</feature>
<proteinExistence type="inferred from homology"/>
<dbReference type="InterPro" id="IPR012944">
    <property type="entry name" value="SusD_RagB_dom"/>
</dbReference>
<keyword evidence="4" id="KW-0472">Membrane</keyword>
<dbReference type="Gene3D" id="1.25.40.390">
    <property type="match status" value="1"/>
</dbReference>
<protein>
    <submittedName>
        <fullName evidence="9">RagB/SusD family nutrient uptake outer membrane protein</fullName>
    </submittedName>
</protein>
<keyword evidence="5" id="KW-0998">Cell outer membrane</keyword>
<dbReference type="Gene3D" id="1.25.40.900">
    <property type="match status" value="1"/>
</dbReference>
<comment type="subcellular location">
    <subcellularLocation>
        <location evidence="1">Cell outer membrane</location>
    </subcellularLocation>
</comment>
<keyword evidence="3 6" id="KW-0732">Signal</keyword>
<evidence type="ECO:0000256" key="5">
    <source>
        <dbReference type="ARBA" id="ARBA00023237"/>
    </source>
</evidence>
<keyword evidence="10" id="KW-1185">Reference proteome</keyword>
<dbReference type="Pfam" id="PF07980">
    <property type="entry name" value="SusD_RagB"/>
    <property type="match status" value="1"/>
</dbReference>
<dbReference type="Proteomes" id="UP001302374">
    <property type="component" value="Chromosome"/>
</dbReference>
<feature type="domain" description="RagB/SusD" evidence="7">
    <location>
        <begin position="349"/>
        <end position="440"/>
    </location>
</feature>
<dbReference type="Pfam" id="PF14322">
    <property type="entry name" value="SusD-like_3"/>
    <property type="match status" value="1"/>
</dbReference>
<gene>
    <name evidence="9" type="ORF">F1644_12990</name>
</gene>
<organism evidence="9 10">
    <name type="scientific">Butyricimonas paravirosa</name>
    <dbReference type="NCBI Taxonomy" id="1472417"/>
    <lineage>
        <taxon>Bacteria</taxon>
        <taxon>Pseudomonadati</taxon>
        <taxon>Bacteroidota</taxon>
        <taxon>Bacteroidia</taxon>
        <taxon>Bacteroidales</taxon>
        <taxon>Odoribacteraceae</taxon>
        <taxon>Butyricimonas</taxon>
    </lineage>
</organism>
<evidence type="ECO:0000313" key="10">
    <source>
        <dbReference type="Proteomes" id="UP001302374"/>
    </source>
</evidence>
<name>A0ABZ0FXU2_9BACT</name>
<dbReference type="EMBL" id="CP043839">
    <property type="protein sequence ID" value="WOF13119.1"/>
    <property type="molecule type" value="Genomic_DNA"/>
</dbReference>
<comment type="similarity">
    <text evidence="2">Belongs to the SusD family.</text>
</comment>